<dbReference type="EMBL" id="SMRT01000014">
    <property type="protein sequence ID" value="TDF94202.1"/>
    <property type="molecule type" value="Genomic_DNA"/>
</dbReference>
<accession>A0A4R5KGP3</accession>
<dbReference type="InterPro" id="IPR012854">
    <property type="entry name" value="Cu_amine_oxidase-like_N"/>
</dbReference>
<organism evidence="3 4">
    <name type="scientific">Paenibacillus piri</name>
    <dbReference type="NCBI Taxonomy" id="2547395"/>
    <lineage>
        <taxon>Bacteria</taxon>
        <taxon>Bacillati</taxon>
        <taxon>Bacillota</taxon>
        <taxon>Bacilli</taxon>
        <taxon>Bacillales</taxon>
        <taxon>Paenibacillaceae</taxon>
        <taxon>Paenibacillus</taxon>
    </lineage>
</organism>
<dbReference type="InterPro" id="IPR036582">
    <property type="entry name" value="Mao_N_sf"/>
</dbReference>
<comment type="caution">
    <text evidence="3">The sequence shown here is derived from an EMBL/GenBank/DDBJ whole genome shotgun (WGS) entry which is preliminary data.</text>
</comment>
<dbReference type="SUPFAM" id="SSF101898">
    <property type="entry name" value="NHL repeat"/>
    <property type="match status" value="1"/>
</dbReference>
<proteinExistence type="predicted"/>
<name>A0A4R5KGP3_9BACL</name>
<dbReference type="AlphaFoldDB" id="A0A4R5KGP3"/>
<dbReference type="Proteomes" id="UP000295636">
    <property type="component" value="Unassembled WGS sequence"/>
</dbReference>
<keyword evidence="1" id="KW-0732">Signal</keyword>
<dbReference type="InterPro" id="IPR008557">
    <property type="entry name" value="PhoX"/>
</dbReference>
<protein>
    <submittedName>
        <fullName evidence="3">DUF839 domain-containing protein</fullName>
    </submittedName>
</protein>
<feature type="chain" id="PRO_5021034224" evidence="1">
    <location>
        <begin position="18"/>
        <end position="701"/>
    </location>
</feature>
<dbReference type="OrthoDB" id="9801383at2"/>
<evidence type="ECO:0000256" key="1">
    <source>
        <dbReference type="SAM" id="SignalP"/>
    </source>
</evidence>
<evidence type="ECO:0000313" key="3">
    <source>
        <dbReference type="EMBL" id="TDF94202.1"/>
    </source>
</evidence>
<feature type="signal peptide" evidence="1">
    <location>
        <begin position="1"/>
        <end position="17"/>
    </location>
</feature>
<evidence type="ECO:0000259" key="2">
    <source>
        <dbReference type="Pfam" id="PF07833"/>
    </source>
</evidence>
<dbReference type="Pfam" id="PF05787">
    <property type="entry name" value="PhoX"/>
    <property type="match status" value="1"/>
</dbReference>
<dbReference type="RefSeq" id="WP_133233404.1">
    <property type="nucleotide sequence ID" value="NZ_SMRT01000014.1"/>
</dbReference>
<dbReference type="Pfam" id="PF07833">
    <property type="entry name" value="Cu_amine_oxidN1"/>
    <property type="match status" value="1"/>
</dbReference>
<keyword evidence="4" id="KW-1185">Reference proteome</keyword>
<sequence length="701" mass="75525">MGLALLVPCALPGFASAAEEVKVKSTEFVGMTAPASVQDMARLYSTASLKVTYTDGSVRSFPLTYKTLFKTTDSVNGTPAGLAIDAAGKPIMDNSVPSNPVPFVSDDPDSNSLMKIEGAAATGKGGNPLSLITHYEYITTNNAGKSAYGMVPASMSLTTIDQNKTSGELTAVDLKKIDFSSVDGLWIPCNGSLTPWNTHLGSEEYEPDARAYEADHNETYTDSFAKSYYQEEAKAANPYAYGWLPEVTVKADNSTDVVKHYSMGRFSHELGRVAPDLKTVFFGDDGGNTMLFMYVADQAQNLSAGTLYAAKWLQTGDENGGSANLQWISLGHASDSEIKSYVDKGVAFSDMFETAEQDTPGFTKIKTYPSGKVEWLKVKPGMEQAAAFLEARRYAATLGATSEFNKMEGVAFNNKDKRVYVAMSYVEKSMEKDTKGADPTDDIAVKKIRAGVVYEMPMTGGQKDSSGAAINSEYVAASMKGLVAGVDLAKADSKGNTADDEHIANPDNLAFSEELRTLYIGEDSGMHANNYVWAYSVDTKKLSRILVTPAGAEATGLQVVDSLNGFSYIMSNIQHPGDEMILPEPLKTDVEQQINKNFENKRAGAVGYLHGVPTSKQMIEWKDTDKSLSVLRDTAEAKGAKVAWNEANRTVTITKGGSSLTVKVGEAAATLNGQQVQLPYAAKLENERTLFPSGILNSFLK</sequence>
<feature type="domain" description="Copper amine oxidase-like N-terminal" evidence="2">
    <location>
        <begin position="631"/>
        <end position="697"/>
    </location>
</feature>
<dbReference type="PANTHER" id="PTHR35399:SF2">
    <property type="entry name" value="DUF839 DOMAIN-CONTAINING PROTEIN"/>
    <property type="match status" value="1"/>
</dbReference>
<dbReference type="PANTHER" id="PTHR35399">
    <property type="entry name" value="SLR8030 PROTEIN"/>
    <property type="match status" value="1"/>
</dbReference>
<reference evidence="3 4" key="1">
    <citation type="submission" date="2019-03" db="EMBL/GenBank/DDBJ databases">
        <title>This is whole genome sequence of Paenibacillus sp MS74 strain.</title>
        <authorList>
            <person name="Trinh H.N."/>
        </authorList>
    </citation>
    <scope>NUCLEOTIDE SEQUENCE [LARGE SCALE GENOMIC DNA]</scope>
    <source>
        <strain evidence="3 4">MS74</strain>
    </source>
</reference>
<dbReference type="SUPFAM" id="SSF55383">
    <property type="entry name" value="Copper amine oxidase, domain N"/>
    <property type="match status" value="1"/>
</dbReference>
<gene>
    <name evidence="3" type="ORF">E1757_24740</name>
</gene>
<dbReference type="Gene3D" id="3.30.457.10">
    <property type="entry name" value="Copper amine oxidase-like, N-terminal domain"/>
    <property type="match status" value="1"/>
</dbReference>
<evidence type="ECO:0000313" key="4">
    <source>
        <dbReference type="Proteomes" id="UP000295636"/>
    </source>
</evidence>